<dbReference type="Proteomes" id="UP000502136">
    <property type="component" value="Chromosome"/>
</dbReference>
<comment type="catalytic activity">
    <reaction evidence="11">
        <text>dTTP + alpha-D-glucose 1-phosphate + H(+) = dTDP-alpha-D-glucose + diphosphate</text>
        <dbReference type="Rhea" id="RHEA:15225"/>
        <dbReference type="ChEBI" id="CHEBI:15378"/>
        <dbReference type="ChEBI" id="CHEBI:33019"/>
        <dbReference type="ChEBI" id="CHEBI:37568"/>
        <dbReference type="ChEBI" id="CHEBI:57477"/>
        <dbReference type="ChEBI" id="CHEBI:58601"/>
        <dbReference type="EC" id="2.7.7.24"/>
    </reaction>
</comment>
<evidence type="ECO:0000256" key="5">
    <source>
        <dbReference type="ARBA" id="ARBA00022679"/>
    </source>
</evidence>
<dbReference type="PANTHER" id="PTHR43532:SF1">
    <property type="entry name" value="GLUCOSE-1-PHOSPHATE THYMIDYLYLTRANSFERASE 1"/>
    <property type="match status" value="1"/>
</dbReference>
<accession>A0A6H2GVE6</accession>
<dbReference type="RefSeq" id="WP_168907052.1">
    <property type="nucleotide sequence ID" value="NZ_CP051428.1"/>
</dbReference>
<protein>
    <recommendedName>
        <fullName evidence="4">Glucose-1-phosphate thymidylyltransferase</fullName>
        <ecNumber evidence="3">2.7.7.24</ecNumber>
    </recommendedName>
    <alternativeName>
        <fullName evidence="10">dTDP-glucose pyrophosphorylase</fullName>
    </alternativeName>
    <alternativeName>
        <fullName evidence="9">dTDP-glucose synthase</fullName>
    </alternativeName>
</protein>
<evidence type="ECO:0000256" key="7">
    <source>
        <dbReference type="ARBA" id="ARBA00022723"/>
    </source>
</evidence>
<feature type="compositionally biased region" description="Acidic residues" evidence="12">
    <location>
        <begin position="287"/>
        <end position="296"/>
    </location>
</feature>
<evidence type="ECO:0000256" key="9">
    <source>
        <dbReference type="ARBA" id="ARBA00032492"/>
    </source>
</evidence>
<dbReference type="EC" id="2.7.7.24" evidence="3"/>
<dbReference type="EMBL" id="CP051428">
    <property type="protein sequence ID" value="QJC51401.1"/>
    <property type="molecule type" value="Genomic_DNA"/>
</dbReference>
<evidence type="ECO:0000256" key="1">
    <source>
        <dbReference type="ARBA" id="ARBA00001946"/>
    </source>
</evidence>
<comment type="similarity">
    <text evidence="2">Belongs to the glucose-1-phosphate thymidylyltransferase family.</text>
</comment>
<keyword evidence="6" id="KW-0548">Nucleotidyltransferase</keyword>
<dbReference type="InterPro" id="IPR005907">
    <property type="entry name" value="G1P_thy_trans_s"/>
</dbReference>
<dbReference type="PANTHER" id="PTHR43532">
    <property type="entry name" value="GLUCOSE-1-PHOSPHATE THYMIDYLYLTRANSFERASE"/>
    <property type="match status" value="1"/>
</dbReference>
<keyword evidence="8" id="KW-0460">Magnesium</keyword>
<evidence type="ECO:0000259" key="13">
    <source>
        <dbReference type="Pfam" id="PF00483"/>
    </source>
</evidence>
<organism evidence="14 15">
    <name type="scientific">Paenibacillus albicereus</name>
    <dbReference type="NCBI Taxonomy" id="2726185"/>
    <lineage>
        <taxon>Bacteria</taxon>
        <taxon>Bacillati</taxon>
        <taxon>Bacillota</taxon>
        <taxon>Bacilli</taxon>
        <taxon>Bacillales</taxon>
        <taxon>Paenibacillaceae</taxon>
        <taxon>Paenibacillus</taxon>
    </lineage>
</organism>
<keyword evidence="7" id="KW-0479">Metal-binding</keyword>
<evidence type="ECO:0000256" key="11">
    <source>
        <dbReference type="ARBA" id="ARBA00049336"/>
    </source>
</evidence>
<dbReference type="InterPro" id="IPR005835">
    <property type="entry name" value="NTP_transferase_dom"/>
</dbReference>
<feature type="compositionally biased region" description="Low complexity" evidence="12">
    <location>
        <begin position="242"/>
        <end position="259"/>
    </location>
</feature>
<evidence type="ECO:0000256" key="6">
    <source>
        <dbReference type="ARBA" id="ARBA00022695"/>
    </source>
</evidence>
<dbReference type="AlphaFoldDB" id="A0A6H2GVE6"/>
<dbReference type="Pfam" id="PF00483">
    <property type="entry name" value="NTP_transferase"/>
    <property type="match status" value="1"/>
</dbReference>
<proteinExistence type="inferred from homology"/>
<evidence type="ECO:0000256" key="3">
    <source>
        <dbReference type="ARBA" id="ARBA00012461"/>
    </source>
</evidence>
<feature type="region of interest" description="Disordered" evidence="12">
    <location>
        <begin position="239"/>
        <end position="296"/>
    </location>
</feature>
<dbReference type="GO" id="GO:0046872">
    <property type="term" value="F:metal ion binding"/>
    <property type="evidence" value="ECO:0007669"/>
    <property type="project" value="UniProtKB-KW"/>
</dbReference>
<gene>
    <name evidence="14" type="ORF">HGI30_07475</name>
</gene>
<dbReference type="KEGG" id="palr:HGI30_07475"/>
<evidence type="ECO:0000256" key="12">
    <source>
        <dbReference type="SAM" id="MobiDB-lite"/>
    </source>
</evidence>
<dbReference type="InterPro" id="IPR029044">
    <property type="entry name" value="Nucleotide-diphossugar_trans"/>
</dbReference>
<reference evidence="14 15" key="1">
    <citation type="submission" date="2020-04" db="EMBL/GenBank/DDBJ databases">
        <title>Novel Paenibacillus strain UniB2 isolated from commercial digestive syrup.</title>
        <authorList>
            <person name="Thorat V."/>
            <person name="Kirdat K."/>
            <person name="Tiwarekar B."/>
            <person name="Yadav A."/>
        </authorList>
    </citation>
    <scope>NUCLEOTIDE SEQUENCE [LARGE SCALE GENOMIC DNA]</scope>
    <source>
        <strain evidence="14 15">UniB2</strain>
    </source>
</reference>
<evidence type="ECO:0000256" key="8">
    <source>
        <dbReference type="ARBA" id="ARBA00022842"/>
    </source>
</evidence>
<sequence length="296" mass="31244">MKAILLAGGTGTRLRPLTGLMNKHMLPVYKYPMIHYAIHTLAEAGADEILLVTGRQSAGLFIDYLGSGEAFGARLTYLIQEQAGGIAQALDLAKPFIAPQEKFLMLLGDNLVEDSLKPYVDAYSAQEPGTAMVLLKEVPDPHRYGVPVFDGQGGIAAIEEKPAHPATSYSVTGIYLYDGSVFDIVAVTQPSGRGELEITDVNNAYARQGKLRYEVLPGWWTDAGTFDSLHEAAGWMKERTATAESDATAGADGDGASKSGTEEAGPPDDAQAPTATGGPAEKTDASPADDDSAPRG</sequence>
<comment type="cofactor">
    <cofactor evidence="1">
        <name>Mg(2+)</name>
        <dbReference type="ChEBI" id="CHEBI:18420"/>
    </cofactor>
</comment>
<feature type="domain" description="Nucleotidyl transferase" evidence="13">
    <location>
        <begin position="2"/>
        <end position="233"/>
    </location>
</feature>
<dbReference type="GO" id="GO:0008879">
    <property type="term" value="F:glucose-1-phosphate thymidylyltransferase activity"/>
    <property type="evidence" value="ECO:0007669"/>
    <property type="project" value="UniProtKB-EC"/>
</dbReference>
<evidence type="ECO:0000256" key="10">
    <source>
        <dbReference type="ARBA" id="ARBA00032598"/>
    </source>
</evidence>
<dbReference type="SUPFAM" id="SSF53448">
    <property type="entry name" value="Nucleotide-diphospho-sugar transferases"/>
    <property type="match status" value="1"/>
</dbReference>
<dbReference type="Gene3D" id="3.90.550.10">
    <property type="entry name" value="Spore Coat Polysaccharide Biosynthesis Protein SpsA, Chain A"/>
    <property type="match status" value="1"/>
</dbReference>
<keyword evidence="5 14" id="KW-0808">Transferase</keyword>
<name>A0A6H2GVE6_9BACL</name>
<evidence type="ECO:0000256" key="2">
    <source>
        <dbReference type="ARBA" id="ARBA00010480"/>
    </source>
</evidence>
<keyword evidence="15" id="KW-1185">Reference proteome</keyword>
<evidence type="ECO:0000256" key="4">
    <source>
        <dbReference type="ARBA" id="ARBA00017654"/>
    </source>
</evidence>
<evidence type="ECO:0000313" key="14">
    <source>
        <dbReference type="EMBL" id="QJC51401.1"/>
    </source>
</evidence>
<evidence type="ECO:0000313" key="15">
    <source>
        <dbReference type="Proteomes" id="UP000502136"/>
    </source>
</evidence>